<accession>A0A4Q2UJG3</accession>
<organism evidence="1 2">
    <name type="scientific">Spirosoma sordidisoli</name>
    <dbReference type="NCBI Taxonomy" id="2502893"/>
    <lineage>
        <taxon>Bacteria</taxon>
        <taxon>Pseudomonadati</taxon>
        <taxon>Bacteroidota</taxon>
        <taxon>Cytophagia</taxon>
        <taxon>Cytophagales</taxon>
        <taxon>Cytophagaceae</taxon>
        <taxon>Spirosoma</taxon>
    </lineage>
</organism>
<name>A0A4Q2UJG3_9BACT</name>
<evidence type="ECO:0000313" key="2">
    <source>
        <dbReference type="Proteomes" id="UP000290407"/>
    </source>
</evidence>
<dbReference type="Proteomes" id="UP000290407">
    <property type="component" value="Unassembled WGS sequence"/>
</dbReference>
<proteinExistence type="predicted"/>
<protein>
    <submittedName>
        <fullName evidence="1">Uncharacterized protein</fullName>
    </submittedName>
</protein>
<sequence length="288" mass="32715">MVGRLLGLVLLPMVVAGQKIENLRHEAFGSDVVIQYQLTGTRPSQQFLVKAICQNGTQTIALNHTEGNGVGRVRAQDGPDRQIVWHVTDDVPELVGDHITFTLTAVPVEGSAAVSRGAEEVAAPLSLADRRAVLYNELTGQTDTYLEQVYNEVTAFKNFGERAFESRTDLIRLDQQIQRTNEAYEKLLLNKEPFKQRIRSLWGNEKLNADADQFFSRSLDQMHRTFLLPFNETLRQINDVASGKFKPRERTERIQRIRIELEIRISQLLAEIESVKGDAKGFYTNLRY</sequence>
<dbReference type="EMBL" id="SBLB01000011">
    <property type="protein sequence ID" value="RYC66899.1"/>
    <property type="molecule type" value="Genomic_DNA"/>
</dbReference>
<reference evidence="1 2" key="1">
    <citation type="submission" date="2019-01" db="EMBL/GenBank/DDBJ databases">
        <title>Spirosoma flava sp. nov., a propanil-degrading bacterium isolated from herbicide-contaminated soil.</title>
        <authorList>
            <person name="Zhang L."/>
            <person name="Jiang J.-D."/>
        </authorList>
    </citation>
    <scope>NUCLEOTIDE SEQUENCE [LARGE SCALE GENOMIC DNA]</scope>
    <source>
        <strain evidence="1 2">TY50</strain>
    </source>
</reference>
<evidence type="ECO:0000313" key="1">
    <source>
        <dbReference type="EMBL" id="RYC66899.1"/>
    </source>
</evidence>
<dbReference type="AlphaFoldDB" id="A0A4Q2UJG3"/>
<comment type="caution">
    <text evidence="1">The sequence shown here is derived from an EMBL/GenBank/DDBJ whole genome shotgun (WGS) entry which is preliminary data.</text>
</comment>
<dbReference type="RefSeq" id="WP_077922039.1">
    <property type="nucleotide sequence ID" value="NZ_SBLB01000011.1"/>
</dbReference>
<keyword evidence="2" id="KW-1185">Reference proteome</keyword>
<gene>
    <name evidence="1" type="ORF">EQG79_27750</name>
</gene>